<organism evidence="1 2">
    <name type="scientific">Hyaloscypha variabilis (strain UAMH 11265 / GT02V1 / F)</name>
    <name type="common">Meliniomyces variabilis</name>
    <dbReference type="NCBI Taxonomy" id="1149755"/>
    <lineage>
        <taxon>Eukaryota</taxon>
        <taxon>Fungi</taxon>
        <taxon>Dikarya</taxon>
        <taxon>Ascomycota</taxon>
        <taxon>Pezizomycotina</taxon>
        <taxon>Leotiomycetes</taxon>
        <taxon>Helotiales</taxon>
        <taxon>Hyaloscyphaceae</taxon>
        <taxon>Hyaloscypha</taxon>
        <taxon>Hyaloscypha variabilis</taxon>
    </lineage>
</organism>
<reference evidence="1 2" key="1">
    <citation type="submission" date="2016-04" db="EMBL/GenBank/DDBJ databases">
        <title>A degradative enzymes factory behind the ericoid mycorrhizal symbiosis.</title>
        <authorList>
            <consortium name="DOE Joint Genome Institute"/>
            <person name="Martino E."/>
            <person name="Morin E."/>
            <person name="Grelet G."/>
            <person name="Kuo A."/>
            <person name="Kohler A."/>
            <person name="Daghino S."/>
            <person name="Barry K."/>
            <person name="Choi C."/>
            <person name="Cichocki N."/>
            <person name="Clum A."/>
            <person name="Copeland A."/>
            <person name="Hainaut M."/>
            <person name="Haridas S."/>
            <person name="Labutti K."/>
            <person name="Lindquist E."/>
            <person name="Lipzen A."/>
            <person name="Khouja H.-R."/>
            <person name="Murat C."/>
            <person name="Ohm R."/>
            <person name="Olson A."/>
            <person name="Spatafora J."/>
            <person name="Veneault-Fourrey C."/>
            <person name="Henrissat B."/>
            <person name="Grigoriev I."/>
            <person name="Martin F."/>
            <person name="Perotto S."/>
        </authorList>
    </citation>
    <scope>NUCLEOTIDE SEQUENCE [LARGE SCALE GENOMIC DNA]</scope>
    <source>
        <strain evidence="1 2">F</strain>
    </source>
</reference>
<accession>A0A2J6RGX8</accession>
<dbReference type="Gene3D" id="2.130.10.10">
    <property type="entry name" value="YVTN repeat-like/Quinoprotein amine dehydrogenase"/>
    <property type="match status" value="1"/>
</dbReference>
<dbReference type="SMART" id="SM00564">
    <property type="entry name" value="PQQ"/>
    <property type="match status" value="4"/>
</dbReference>
<dbReference type="InterPro" id="IPR015943">
    <property type="entry name" value="WD40/YVTN_repeat-like_dom_sf"/>
</dbReference>
<dbReference type="EMBL" id="KZ613949">
    <property type="protein sequence ID" value="PMD37784.1"/>
    <property type="molecule type" value="Genomic_DNA"/>
</dbReference>
<sequence>MTSPTMHERGPSPQRTLVFFTLSFLVRCDSETPLNPSTQWSGWGGNYYNNRWASESSPISSSNIKSAITQCNVSYPIGISATPVVSGNTVYYPTWNGSFAALDYVSCRILWQINVTDIIANYAPIVGLQTDQVRPVSRTSPQIDGNILYFGTLTHALVVAVNRLTGDLLATIQINPHPLAIVTMSPTFFDGKLFVGAASVEENLTLLPTYVCCSFVGNMLALRFDGTKFHVLWNVSMIPEAQSALGWAGAPLWGSQPAIDTNLRQVFVATGNSYSIPEVIIQCQHDTQNITAVIQHLVPDSCLPENIWQESVLAIDIDLGIVNWVHQFPPLDAYSAGCGFPGIAPQKIALCPEVPGLDTDFAMAPTFVPGSPSTPYGKDTLVLGQKNGNLYAMSAQAGTVFWTTVTSPDGIGGGLSWGVAVDDARVYFTAINSAEANWKLQPSNEATNRSAYGAASLLTGALLWEVPVPGNGVAYGPPSVVGDLVIVAKTGTDPNGTANYDATQGGLVAIEKATGVVVLDYGLNTNFHGGVAIEGEYVFFGTGYSGFTPPGVIPGAINVMSVEQ</sequence>
<dbReference type="InterPro" id="IPR018391">
    <property type="entry name" value="PQQ_b-propeller_rpt"/>
</dbReference>
<dbReference type="Proteomes" id="UP000235786">
    <property type="component" value="Unassembled WGS sequence"/>
</dbReference>
<dbReference type="PANTHER" id="PTHR32303:SF10">
    <property type="entry name" value="OUTER MEMBRANE PROTEIN ASSEMBLY FACTOR BAMB"/>
    <property type="match status" value="1"/>
</dbReference>
<evidence type="ECO:0000313" key="2">
    <source>
        <dbReference type="Proteomes" id="UP000235786"/>
    </source>
</evidence>
<dbReference type="OrthoDB" id="416253at2759"/>
<name>A0A2J6RGX8_HYAVF</name>
<dbReference type="SUPFAM" id="SSF50998">
    <property type="entry name" value="Quinoprotein alcohol dehydrogenase-like"/>
    <property type="match status" value="2"/>
</dbReference>
<protein>
    <submittedName>
        <fullName evidence="1">Quino protein alcohol dehydrogenase-like protein</fullName>
    </submittedName>
</protein>
<dbReference type="AlphaFoldDB" id="A0A2J6RGX8"/>
<dbReference type="PANTHER" id="PTHR32303">
    <property type="entry name" value="QUINOPROTEIN ALCOHOL DEHYDROGENASE (CYTOCHROME C)"/>
    <property type="match status" value="1"/>
</dbReference>
<dbReference type="Gene3D" id="2.140.10.10">
    <property type="entry name" value="Quinoprotein alcohol dehydrogenase-like superfamily"/>
    <property type="match status" value="1"/>
</dbReference>
<keyword evidence="2" id="KW-1185">Reference proteome</keyword>
<gene>
    <name evidence="1" type="ORF">L207DRAFT_532039</name>
</gene>
<dbReference type="STRING" id="1149755.A0A2J6RGX8"/>
<dbReference type="InterPro" id="IPR011047">
    <property type="entry name" value="Quinoprotein_ADH-like_sf"/>
</dbReference>
<evidence type="ECO:0000313" key="1">
    <source>
        <dbReference type="EMBL" id="PMD37784.1"/>
    </source>
</evidence>
<proteinExistence type="predicted"/>